<protein>
    <submittedName>
        <fullName evidence="2">Uncharacterized protein</fullName>
    </submittedName>
</protein>
<feature type="signal peptide" evidence="1">
    <location>
        <begin position="1"/>
        <end position="18"/>
    </location>
</feature>
<dbReference type="Proteomes" id="UP001152747">
    <property type="component" value="Unassembled WGS sequence"/>
</dbReference>
<feature type="chain" id="PRO_5040130064" evidence="1">
    <location>
        <begin position="19"/>
        <end position="125"/>
    </location>
</feature>
<accession>A0A9P1ND66</accession>
<name>A0A9P1ND66_9PELO</name>
<evidence type="ECO:0000256" key="1">
    <source>
        <dbReference type="SAM" id="SignalP"/>
    </source>
</evidence>
<reference evidence="2" key="1">
    <citation type="submission" date="2022-11" db="EMBL/GenBank/DDBJ databases">
        <authorList>
            <person name="Kikuchi T."/>
        </authorList>
    </citation>
    <scope>NUCLEOTIDE SEQUENCE</scope>
    <source>
        <strain evidence="2">PS1010</strain>
    </source>
</reference>
<sequence>MKISQVFLLFFLCHVASSNLDANLEAKNFSKIFNEHLKAKNYTIIDPEFVGILKNGTIVPRDFYVKNVVYKEGLDKNAKYSGRFDEQGFLQIREASRPGAIAFAKRNSNIRGGYTLYKIALNAGN</sequence>
<comment type="caution">
    <text evidence="2">The sequence shown here is derived from an EMBL/GenBank/DDBJ whole genome shotgun (WGS) entry which is preliminary data.</text>
</comment>
<gene>
    <name evidence="2" type="ORF">CAMP_LOCUS19370</name>
</gene>
<dbReference type="EMBL" id="CANHGI010000006">
    <property type="protein sequence ID" value="CAI5456733.1"/>
    <property type="molecule type" value="Genomic_DNA"/>
</dbReference>
<evidence type="ECO:0000313" key="2">
    <source>
        <dbReference type="EMBL" id="CAI5456733.1"/>
    </source>
</evidence>
<proteinExistence type="predicted"/>
<dbReference type="AlphaFoldDB" id="A0A9P1ND66"/>
<keyword evidence="1" id="KW-0732">Signal</keyword>
<evidence type="ECO:0000313" key="3">
    <source>
        <dbReference type="Proteomes" id="UP001152747"/>
    </source>
</evidence>
<keyword evidence="3" id="KW-1185">Reference proteome</keyword>
<organism evidence="2 3">
    <name type="scientific">Caenorhabditis angaria</name>
    <dbReference type="NCBI Taxonomy" id="860376"/>
    <lineage>
        <taxon>Eukaryota</taxon>
        <taxon>Metazoa</taxon>
        <taxon>Ecdysozoa</taxon>
        <taxon>Nematoda</taxon>
        <taxon>Chromadorea</taxon>
        <taxon>Rhabditida</taxon>
        <taxon>Rhabditina</taxon>
        <taxon>Rhabditomorpha</taxon>
        <taxon>Rhabditoidea</taxon>
        <taxon>Rhabditidae</taxon>
        <taxon>Peloderinae</taxon>
        <taxon>Caenorhabditis</taxon>
    </lineage>
</organism>